<dbReference type="Pfam" id="PF07669">
    <property type="entry name" value="Eco57I"/>
    <property type="match status" value="1"/>
</dbReference>
<reference evidence="3 4" key="1">
    <citation type="submission" date="2019-05" db="EMBL/GenBank/DDBJ databases">
        <title>Nesterenkonia sp. GY074 isolated from the Southern Atlantic Ocean.</title>
        <authorList>
            <person name="Zhang G."/>
        </authorList>
    </citation>
    <scope>NUCLEOTIDE SEQUENCE [LARGE SCALE GENOMIC DNA]</scope>
    <source>
        <strain evidence="3 4">GY074</strain>
    </source>
</reference>
<dbReference type="InterPro" id="IPR011639">
    <property type="entry name" value="MethylTrfase_TaqI-like_dom"/>
</dbReference>
<dbReference type="GO" id="GO:0032259">
    <property type="term" value="P:methylation"/>
    <property type="evidence" value="ECO:0007669"/>
    <property type="project" value="InterPro"/>
</dbReference>
<dbReference type="InterPro" id="IPR041635">
    <property type="entry name" value="Type_ISP_LLaBIII_C"/>
</dbReference>
<keyword evidence="4" id="KW-1185">Reference proteome</keyword>
<dbReference type="OrthoDB" id="9776021at2"/>
<dbReference type="InterPro" id="IPR002052">
    <property type="entry name" value="DNA_methylase_N6_adenine_CS"/>
</dbReference>
<dbReference type="Pfam" id="PF18135">
    <property type="entry name" value="Type_ISP_C"/>
    <property type="match status" value="1"/>
</dbReference>
<feature type="domain" description="Type II methyltransferase M.TaqI-like" evidence="1">
    <location>
        <begin position="87"/>
        <end position="219"/>
    </location>
</feature>
<dbReference type="Gene3D" id="3.40.50.150">
    <property type="entry name" value="Vaccinia Virus protein VP39"/>
    <property type="match status" value="1"/>
</dbReference>
<evidence type="ECO:0000259" key="1">
    <source>
        <dbReference type="Pfam" id="PF07669"/>
    </source>
</evidence>
<proteinExistence type="predicted"/>
<gene>
    <name evidence="3" type="ORF">FEF26_15045</name>
</gene>
<feature type="domain" description="Type ISP restriction-modification enzyme LLaBIII C-terminal specificity" evidence="2">
    <location>
        <begin position="328"/>
        <end position="714"/>
    </location>
</feature>
<accession>A0A5R9B9B4</accession>
<comment type="caution">
    <text evidence="3">The sequence shown here is derived from an EMBL/GenBank/DDBJ whole genome shotgun (WGS) entry which is preliminary data.</text>
</comment>
<evidence type="ECO:0000313" key="4">
    <source>
        <dbReference type="Proteomes" id="UP000310458"/>
    </source>
</evidence>
<sequence length="751" mass="83658">MRHLQTVHITFTGTGTFIVRLLQSGVITPHDLARKYTSELHANEIMLLAYYIAAINIEATYHGLIKDQSDDAEAPYVPFEGIVLGDTFQMTEEHNTFDLEMFTSNNSRAKRQLDTDIRVIIGNPPYSAGQTNANDNNANASYPSLDGRIRDTYAAQTTGQNKNSLYDSYIRAIRWGTDRIGDRGILAYVSNGGYIDSNSADGLRKTFVEDFDHLYIYNLRGNQRTSGELSRKEGGKVFGSGSRATVAIMLGVKDPTHTGDCVLHYRDIGDYLTREDKLAIVNDSTITSTTWETITPNSKGEWINQSSDTYDTLSPLGDKKGGTGMPPIFGTYSPGLQTNRDAWVYNFSRQAVERNVTAMTATYEEVRSAYHAEPRPKRNEKDVAAWLATHPEFSDQTRISWSSTLRNHVARGTDIETSSQWITTSSYRPFAKQNVYFHSHLNHRPGQLPSIFPTPNHVNHGFYLTAPGGNADFAVLATDAIPDLVSITGAGQAGQFFPRYIWEPLESADPHLLSGLNDPESEHVVDGHRRIDNITDATLTRYQDVFGSEVTKDAIFAHLYALLHSDDYRTTFASELKRQLPRIPLPSSASDFWIFSEAGQKLLDLHIKYEDAVPYPLSEETTLGETSAPGFHRVQKMKWGGPALKANKSRLIYNTNITLTGIPDEAHEYMLGSRSALEWLIDRYQVKTDKASGIVSDPNDWASEQGNTRYIVDLIKKITTVSVETVQIIRALPGLDAITAPTHNHGEKGSA</sequence>
<dbReference type="EMBL" id="VAVZ01000074">
    <property type="protein sequence ID" value="TLP92222.1"/>
    <property type="molecule type" value="Genomic_DNA"/>
</dbReference>
<dbReference type="InterPro" id="IPR029063">
    <property type="entry name" value="SAM-dependent_MTases_sf"/>
</dbReference>
<evidence type="ECO:0000259" key="2">
    <source>
        <dbReference type="Pfam" id="PF18135"/>
    </source>
</evidence>
<organism evidence="3 4">
    <name type="scientific">Nesterenkonia salmonea</name>
    <dbReference type="NCBI Taxonomy" id="1804987"/>
    <lineage>
        <taxon>Bacteria</taxon>
        <taxon>Bacillati</taxon>
        <taxon>Actinomycetota</taxon>
        <taxon>Actinomycetes</taxon>
        <taxon>Micrococcales</taxon>
        <taxon>Micrococcaceae</taxon>
        <taxon>Nesterenkonia</taxon>
    </lineage>
</organism>
<name>A0A5R9B9B4_9MICC</name>
<evidence type="ECO:0000313" key="3">
    <source>
        <dbReference type="EMBL" id="TLP92222.1"/>
    </source>
</evidence>
<dbReference type="GO" id="GO:0003676">
    <property type="term" value="F:nucleic acid binding"/>
    <property type="evidence" value="ECO:0007669"/>
    <property type="project" value="InterPro"/>
</dbReference>
<dbReference type="GO" id="GO:0006304">
    <property type="term" value="P:DNA modification"/>
    <property type="evidence" value="ECO:0007669"/>
    <property type="project" value="InterPro"/>
</dbReference>
<dbReference type="PROSITE" id="PS00092">
    <property type="entry name" value="N6_MTASE"/>
    <property type="match status" value="1"/>
</dbReference>
<dbReference type="GO" id="GO:0009007">
    <property type="term" value="F:site-specific DNA-methyltransferase (adenine-specific) activity"/>
    <property type="evidence" value="ECO:0007669"/>
    <property type="project" value="UniProtKB-EC"/>
</dbReference>
<dbReference type="AlphaFoldDB" id="A0A5R9B9B4"/>
<dbReference type="SUPFAM" id="SSF53335">
    <property type="entry name" value="S-adenosyl-L-methionine-dependent methyltransferases"/>
    <property type="match status" value="1"/>
</dbReference>
<protein>
    <submittedName>
        <fullName evidence="3">Uncharacterized protein</fullName>
    </submittedName>
</protein>
<dbReference type="Proteomes" id="UP000310458">
    <property type="component" value="Unassembled WGS sequence"/>
</dbReference>